<name>A0A846YCQ5_9NOCA</name>
<proteinExistence type="predicted"/>
<keyword evidence="3" id="KW-1185">Reference proteome</keyword>
<evidence type="ECO:0000313" key="2">
    <source>
        <dbReference type="EMBL" id="NKY55540.1"/>
    </source>
</evidence>
<reference evidence="2 3" key="1">
    <citation type="submission" date="2020-04" db="EMBL/GenBank/DDBJ databases">
        <title>MicrobeNet Type strains.</title>
        <authorList>
            <person name="Nicholson A.C."/>
        </authorList>
    </citation>
    <scope>NUCLEOTIDE SEQUENCE [LARGE SCALE GENOMIC DNA]</scope>
    <source>
        <strain evidence="2 3">JCM 3332</strain>
    </source>
</reference>
<dbReference type="Proteomes" id="UP000570678">
    <property type="component" value="Unassembled WGS sequence"/>
</dbReference>
<accession>A0A846YCQ5</accession>
<gene>
    <name evidence="2" type="ORF">HGA15_05055</name>
</gene>
<organism evidence="2 3">
    <name type="scientific">Nocardia flavorosea</name>
    <dbReference type="NCBI Taxonomy" id="53429"/>
    <lineage>
        <taxon>Bacteria</taxon>
        <taxon>Bacillati</taxon>
        <taxon>Actinomycetota</taxon>
        <taxon>Actinomycetes</taxon>
        <taxon>Mycobacteriales</taxon>
        <taxon>Nocardiaceae</taxon>
        <taxon>Nocardia</taxon>
    </lineage>
</organism>
<comment type="caution">
    <text evidence="2">The sequence shown here is derived from an EMBL/GenBank/DDBJ whole genome shotgun (WGS) entry which is preliminary data.</text>
</comment>
<feature type="region of interest" description="Disordered" evidence="1">
    <location>
        <begin position="105"/>
        <end position="130"/>
    </location>
</feature>
<evidence type="ECO:0000313" key="3">
    <source>
        <dbReference type="Proteomes" id="UP000570678"/>
    </source>
</evidence>
<sequence length="220" mass="23600">MTQPAANEPVLRSLTPAIDAPLAIANLGLTLDIVHAALDSGEQAAASVTSYHPLLTAGMNRWTATVAGLRSRTVEELEWTVEDPKGSPRVIRPDGKIEIMVVGGTVGTGQEDGPEPTNKNGRGKATQESVDSNQLALPLDISIPIVGTSDDEILTWVLLYHRAEEPNETRAELSLPLQVVGKQIVGWKYRIIVPPIAHNLPLPPDTFGDGDLDFPIVKRG</sequence>
<protein>
    <submittedName>
        <fullName evidence="2">Uncharacterized protein</fullName>
    </submittedName>
</protein>
<evidence type="ECO:0000256" key="1">
    <source>
        <dbReference type="SAM" id="MobiDB-lite"/>
    </source>
</evidence>
<dbReference type="AlphaFoldDB" id="A0A846YCQ5"/>
<dbReference type="EMBL" id="JAAXOT010000002">
    <property type="protein sequence ID" value="NKY55540.1"/>
    <property type="molecule type" value="Genomic_DNA"/>
</dbReference>
<dbReference type="RefSeq" id="WP_157116378.1">
    <property type="nucleotide sequence ID" value="NZ_JAAXOT010000002.1"/>
</dbReference>